<evidence type="ECO:0000256" key="4">
    <source>
        <dbReference type="ARBA" id="ARBA00022801"/>
    </source>
</evidence>
<proteinExistence type="predicted"/>
<dbReference type="PROSITE" id="PS51462">
    <property type="entry name" value="NUDIX"/>
    <property type="match status" value="1"/>
</dbReference>
<organism evidence="8 9">
    <name type="scientific">Lingula anatina</name>
    <name type="common">Brachiopod</name>
    <name type="synonym">Lingula unguis</name>
    <dbReference type="NCBI Taxonomy" id="7574"/>
    <lineage>
        <taxon>Eukaryota</taxon>
        <taxon>Metazoa</taxon>
        <taxon>Spiralia</taxon>
        <taxon>Lophotrochozoa</taxon>
        <taxon>Brachiopoda</taxon>
        <taxon>Linguliformea</taxon>
        <taxon>Lingulata</taxon>
        <taxon>Lingulida</taxon>
        <taxon>Linguloidea</taxon>
        <taxon>Lingulidae</taxon>
        <taxon>Lingula</taxon>
    </lineage>
</organism>
<dbReference type="KEGG" id="lak:106169237"/>
<keyword evidence="6" id="KW-0464">Manganese</keyword>
<keyword evidence="4" id="KW-0378">Hydrolase</keyword>
<accession>A0A1S3J0Y1</accession>
<dbReference type="GeneID" id="106169237"/>
<dbReference type="RefSeq" id="XP_013404095.1">
    <property type="nucleotide sequence ID" value="XM_013548641.2"/>
</dbReference>
<evidence type="ECO:0000256" key="6">
    <source>
        <dbReference type="ARBA" id="ARBA00023211"/>
    </source>
</evidence>
<evidence type="ECO:0000256" key="3">
    <source>
        <dbReference type="ARBA" id="ARBA00022723"/>
    </source>
</evidence>
<evidence type="ECO:0000256" key="2">
    <source>
        <dbReference type="ARBA" id="ARBA00001946"/>
    </source>
</evidence>
<sequence length="414" mass="45615">MLQVTPGTPKNWSVLRLCSGTGTQRGQYSRKICDSENNCTLYSQLDTSTLQPKGSCRNRSVSHVSNLTKDFLQGHLITTSKWHDVKRGPQIQSTQGGTRTSLQHVFAKVSYSSWLSFHNSLSSMGPVLASAPSRYKSTFSLASNNRTILSKKPLISHSNGSIKSHRWPACMKTQSSRPIFTKKVDVSLENIFSSENKVRSQRALNTSGIEVKDEECAAPAKSIVIPIHQKSREAAVLVPLCTVNGVPAILFTLRTTRMNNHRGQVSFPGGMKDEDDGSIVDTAIREMEEELGISSSKIDVWGTLPTTSSKNDGSILVTPVVATCGEITEDSLIVNPHEVEEIFFQSIESLCNPEHQGYTRFRTVIKPVYPNGYTLPAFTGGAHRIWGLTAVVLHQTLRAIAPGIYNYRILHGKM</sequence>
<dbReference type="InterPro" id="IPR045121">
    <property type="entry name" value="CoAse"/>
</dbReference>
<dbReference type="PANTHER" id="PTHR12992:SF11">
    <property type="entry name" value="MITOCHONDRIAL COENZYME A DIPHOSPHATASE NUDT8"/>
    <property type="match status" value="1"/>
</dbReference>
<gene>
    <name evidence="9" type="primary">LOC106169237</name>
</gene>
<keyword evidence="8" id="KW-1185">Reference proteome</keyword>
<dbReference type="GO" id="GO:0010945">
    <property type="term" value="F:coenzyme A diphosphatase activity"/>
    <property type="evidence" value="ECO:0007669"/>
    <property type="project" value="InterPro"/>
</dbReference>
<evidence type="ECO:0000256" key="1">
    <source>
        <dbReference type="ARBA" id="ARBA00001936"/>
    </source>
</evidence>
<name>A0A1S3J0Y1_LINAN</name>
<dbReference type="CDD" id="cd03426">
    <property type="entry name" value="NUDIX_CoAse_Nudt7"/>
    <property type="match status" value="1"/>
</dbReference>
<evidence type="ECO:0000256" key="5">
    <source>
        <dbReference type="ARBA" id="ARBA00022842"/>
    </source>
</evidence>
<evidence type="ECO:0000259" key="7">
    <source>
        <dbReference type="PROSITE" id="PS51462"/>
    </source>
</evidence>
<dbReference type="GO" id="GO:0046872">
    <property type="term" value="F:metal ion binding"/>
    <property type="evidence" value="ECO:0007669"/>
    <property type="project" value="UniProtKB-KW"/>
</dbReference>
<keyword evidence="5" id="KW-0460">Magnesium</keyword>
<comment type="cofactor">
    <cofactor evidence="2">
        <name>Mg(2+)</name>
        <dbReference type="ChEBI" id="CHEBI:18420"/>
    </cofactor>
</comment>
<dbReference type="Gene3D" id="3.90.79.10">
    <property type="entry name" value="Nucleoside Triphosphate Pyrophosphohydrolase"/>
    <property type="match status" value="1"/>
</dbReference>
<dbReference type="Pfam" id="PF00293">
    <property type="entry name" value="NUDIX"/>
    <property type="match status" value="1"/>
</dbReference>
<dbReference type="InterPro" id="IPR015797">
    <property type="entry name" value="NUDIX_hydrolase-like_dom_sf"/>
</dbReference>
<dbReference type="Proteomes" id="UP000085678">
    <property type="component" value="Unplaced"/>
</dbReference>
<dbReference type="STRING" id="7574.A0A1S3J0Y1"/>
<dbReference type="PANTHER" id="PTHR12992">
    <property type="entry name" value="NUDIX HYDROLASE"/>
    <property type="match status" value="1"/>
</dbReference>
<protein>
    <submittedName>
        <fullName evidence="9">Uncharacterized protein LOC106169237</fullName>
    </submittedName>
</protein>
<evidence type="ECO:0000313" key="9">
    <source>
        <dbReference type="RefSeq" id="XP_013404095.1"/>
    </source>
</evidence>
<reference evidence="9" key="1">
    <citation type="submission" date="2025-08" db="UniProtKB">
        <authorList>
            <consortium name="RefSeq"/>
        </authorList>
    </citation>
    <scope>IDENTIFICATION</scope>
    <source>
        <tissue evidence="9">Gonads</tissue>
    </source>
</reference>
<dbReference type="SUPFAM" id="SSF55811">
    <property type="entry name" value="Nudix"/>
    <property type="match status" value="1"/>
</dbReference>
<keyword evidence="3" id="KW-0479">Metal-binding</keyword>
<dbReference type="InParanoid" id="A0A1S3J0Y1"/>
<dbReference type="AlphaFoldDB" id="A0A1S3J0Y1"/>
<feature type="domain" description="Nudix hydrolase" evidence="7">
    <location>
        <begin position="231"/>
        <end position="374"/>
    </location>
</feature>
<comment type="cofactor">
    <cofactor evidence="1">
        <name>Mn(2+)</name>
        <dbReference type="ChEBI" id="CHEBI:29035"/>
    </cofactor>
</comment>
<evidence type="ECO:0000313" key="8">
    <source>
        <dbReference type="Proteomes" id="UP000085678"/>
    </source>
</evidence>
<dbReference type="OrthoDB" id="10262892at2759"/>
<dbReference type="InterPro" id="IPR000086">
    <property type="entry name" value="NUDIX_hydrolase_dom"/>
</dbReference>